<sequence>MNTPRLTHLKPSMLCDPWSPGATDDELAKLALFLVASQCDVTHFTCWVEAMLLPRETQTNNDSKAEDSSSEETDALEITATCETWLTLRSTLYMTCSRRCRTWRCSNFGSITSRSRPRS</sequence>
<proteinExistence type="predicted"/>
<dbReference type="AlphaFoldDB" id="A0A5C3QKL9"/>
<accession>A0A5C3QKL9</accession>
<protein>
    <submittedName>
        <fullName evidence="1">Uncharacterized protein</fullName>
    </submittedName>
</protein>
<keyword evidence="2" id="KW-1185">Reference proteome</keyword>
<dbReference type="Proteomes" id="UP000305067">
    <property type="component" value="Unassembled WGS sequence"/>
</dbReference>
<evidence type="ECO:0000313" key="1">
    <source>
        <dbReference type="EMBL" id="TFK98913.1"/>
    </source>
</evidence>
<name>A0A5C3QKL9_9AGAR</name>
<organism evidence="1 2">
    <name type="scientific">Pterulicium gracile</name>
    <dbReference type="NCBI Taxonomy" id="1884261"/>
    <lineage>
        <taxon>Eukaryota</taxon>
        <taxon>Fungi</taxon>
        <taxon>Dikarya</taxon>
        <taxon>Basidiomycota</taxon>
        <taxon>Agaricomycotina</taxon>
        <taxon>Agaricomycetes</taxon>
        <taxon>Agaricomycetidae</taxon>
        <taxon>Agaricales</taxon>
        <taxon>Pleurotineae</taxon>
        <taxon>Pterulaceae</taxon>
        <taxon>Pterulicium</taxon>
    </lineage>
</organism>
<gene>
    <name evidence="1" type="ORF">BDV98DRAFT_571942</name>
</gene>
<reference evidence="1 2" key="1">
    <citation type="journal article" date="2019" name="Nat. Ecol. Evol.">
        <title>Megaphylogeny resolves global patterns of mushroom evolution.</title>
        <authorList>
            <person name="Varga T."/>
            <person name="Krizsan K."/>
            <person name="Foldi C."/>
            <person name="Dima B."/>
            <person name="Sanchez-Garcia M."/>
            <person name="Sanchez-Ramirez S."/>
            <person name="Szollosi G.J."/>
            <person name="Szarkandi J.G."/>
            <person name="Papp V."/>
            <person name="Albert L."/>
            <person name="Andreopoulos W."/>
            <person name="Angelini C."/>
            <person name="Antonin V."/>
            <person name="Barry K.W."/>
            <person name="Bougher N.L."/>
            <person name="Buchanan P."/>
            <person name="Buyck B."/>
            <person name="Bense V."/>
            <person name="Catcheside P."/>
            <person name="Chovatia M."/>
            <person name="Cooper J."/>
            <person name="Damon W."/>
            <person name="Desjardin D."/>
            <person name="Finy P."/>
            <person name="Geml J."/>
            <person name="Haridas S."/>
            <person name="Hughes K."/>
            <person name="Justo A."/>
            <person name="Karasinski D."/>
            <person name="Kautmanova I."/>
            <person name="Kiss B."/>
            <person name="Kocsube S."/>
            <person name="Kotiranta H."/>
            <person name="LaButti K.M."/>
            <person name="Lechner B.E."/>
            <person name="Liimatainen K."/>
            <person name="Lipzen A."/>
            <person name="Lukacs Z."/>
            <person name="Mihaltcheva S."/>
            <person name="Morgado L.N."/>
            <person name="Niskanen T."/>
            <person name="Noordeloos M.E."/>
            <person name="Ohm R.A."/>
            <person name="Ortiz-Santana B."/>
            <person name="Ovrebo C."/>
            <person name="Racz N."/>
            <person name="Riley R."/>
            <person name="Savchenko A."/>
            <person name="Shiryaev A."/>
            <person name="Soop K."/>
            <person name="Spirin V."/>
            <person name="Szebenyi C."/>
            <person name="Tomsovsky M."/>
            <person name="Tulloss R.E."/>
            <person name="Uehling J."/>
            <person name="Grigoriev I.V."/>
            <person name="Vagvolgyi C."/>
            <person name="Papp T."/>
            <person name="Martin F.M."/>
            <person name="Miettinen O."/>
            <person name="Hibbett D.S."/>
            <person name="Nagy L.G."/>
        </authorList>
    </citation>
    <scope>NUCLEOTIDE SEQUENCE [LARGE SCALE GENOMIC DNA]</scope>
    <source>
        <strain evidence="1 2">CBS 309.79</strain>
    </source>
</reference>
<dbReference type="EMBL" id="ML178836">
    <property type="protein sequence ID" value="TFK98913.1"/>
    <property type="molecule type" value="Genomic_DNA"/>
</dbReference>
<evidence type="ECO:0000313" key="2">
    <source>
        <dbReference type="Proteomes" id="UP000305067"/>
    </source>
</evidence>